<dbReference type="FunCoup" id="A0A5J5EFZ2">
    <property type="interactions" value="93"/>
</dbReference>
<sequence>MASESRLYQISTDTRARLRKFRLNTSRAQSAQALILSIDKKSFEIQPSTGDVLATLEDIADALPEHAPRFVLLSYPLTLGDGRLSVPYVMLNWMPATVGSELRMLYAGAKELVRNTAEVGKVLDVAEEEDVLAVQEVLAGDS</sequence>
<dbReference type="EMBL" id="VXIS01000324">
    <property type="protein sequence ID" value="KAA8894625.1"/>
    <property type="molecule type" value="Genomic_DNA"/>
</dbReference>
<keyword evidence="2" id="KW-0539">Nucleus</keyword>
<dbReference type="PANTHER" id="PTHR11249">
    <property type="entry name" value="GLIAL FACTOR NATURATION FACTOR"/>
    <property type="match status" value="1"/>
</dbReference>
<reference evidence="4 5" key="1">
    <citation type="submission" date="2019-09" db="EMBL/GenBank/DDBJ databases">
        <title>Draft genome of the ectomycorrhizal ascomycete Sphaerosporella brunnea.</title>
        <authorList>
            <consortium name="DOE Joint Genome Institute"/>
            <person name="Benucci G.M."/>
            <person name="Marozzi G."/>
            <person name="Antonielli L."/>
            <person name="Sanchez S."/>
            <person name="Marco P."/>
            <person name="Wang X."/>
            <person name="Falini L.B."/>
            <person name="Barry K."/>
            <person name="Haridas S."/>
            <person name="Lipzen A."/>
            <person name="Labutti K."/>
            <person name="Grigoriev I.V."/>
            <person name="Murat C."/>
            <person name="Martin F."/>
            <person name="Albertini E."/>
            <person name="Donnini D."/>
            <person name="Bonito G."/>
        </authorList>
    </citation>
    <scope>NUCLEOTIDE SEQUENCE [LARGE SCALE GENOMIC DNA]</scope>
    <source>
        <strain evidence="4 5">Sb_GMNB300</strain>
    </source>
</reference>
<dbReference type="GO" id="GO:0071933">
    <property type="term" value="F:Arp2/3 complex binding"/>
    <property type="evidence" value="ECO:0007669"/>
    <property type="project" value="InterPro"/>
</dbReference>
<dbReference type="GO" id="GO:0005634">
    <property type="term" value="C:nucleus"/>
    <property type="evidence" value="ECO:0007669"/>
    <property type="project" value="UniProtKB-SubCell"/>
</dbReference>
<dbReference type="PANTHER" id="PTHR11249:SF2">
    <property type="entry name" value="GLIA MATURATION FACTOR"/>
    <property type="match status" value="1"/>
</dbReference>
<dbReference type="GO" id="GO:0034316">
    <property type="term" value="P:negative regulation of Arp2/3 complex-mediated actin nucleation"/>
    <property type="evidence" value="ECO:0007669"/>
    <property type="project" value="TreeGrafter"/>
</dbReference>
<accession>A0A5J5EFZ2</accession>
<dbReference type="InterPro" id="IPR011171">
    <property type="entry name" value="GMF"/>
</dbReference>
<dbReference type="AlphaFoldDB" id="A0A5J5EFZ2"/>
<gene>
    <name evidence="4" type="ORF">FN846DRAFT_400919</name>
</gene>
<organism evidence="4 5">
    <name type="scientific">Sphaerosporella brunnea</name>
    <dbReference type="NCBI Taxonomy" id="1250544"/>
    <lineage>
        <taxon>Eukaryota</taxon>
        <taxon>Fungi</taxon>
        <taxon>Dikarya</taxon>
        <taxon>Ascomycota</taxon>
        <taxon>Pezizomycotina</taxon>
        <taxon>Pezizomycetes</taxon>
        <taxon>Pezizales</taxon>
        <taxon>Pyronemataceae</taxon>
        <taxon>Sphaerosporella</taxon>
    </lineage>
</organism>
<feature type="domain" description="ADF-H" evidence="3">
    <location>
        <begin position="6"/>
        <end position="142"/>
    </location>
</feature>
<dbReference type="OrthoDB" id="3919494at2759"/>
<evidence type="ECO:0000313" key="4">
    <source>
        <dbReference type="EMBL" id="KAA8894625.1"/>
    </source>
</evidence>
<evidence type="ECO:0000256" key="2">
    <source>
        <dbReference type="PIRNR" id="PIRNR001788"/>
    </source>
</evidence>
<dbReference type="SUPFAM" id="SSF55753">
    <property type="entry name" value="Actin depolymerizing proteins"/>
    <property type="match status" value="1"/>
</dbReference>
<protein>
    <recommendedName>
        <fullName evidence="3">ADF-H domain-containing protein</fullName>
    </recommendedName>
</protein>
<dbReference type="PIRSF" id="PIRSF001788">
    <property type="entry name" value="GMF-beta"/>
    <property type="match status" value="1"/>
</dbReference>
<dbReference type="Pfam" id="PF00241">
    <property type="entry name" value="Cofilin_ADF"/>
    <property type="match status" value="1"/>
</dbReference>
<dbReference type="Proteomes" id="UP000326924">
    <property type="component" value="Unassembled WGS sequence"/>
</dbReference>
<dbReference type="Gene3D" id="3.40.20.10">
    <property type="entry name" value="Severin"/>
    <property type="match status" value="1"/>
</dbReference>
<dbReference type="InParanoid" id="A0A5J5EFZ2"/>
<evidence type="ECO:0000256" key="1">
    <source>
        <dbReference type="ARBA" id="ARBA00010055"/>
    </source>
</evidence>
<dbReference type="InterPro" id="IPR029006">
    <property type="entry name" value="ADF-H/Gelsolin-like_dom_sf"/>
</dbReference>
<keyword evidence="5" id="KW-1185">Reference proteome</keyword>
<proteinExistence type="inferred from homology"/>
<evidence type="ECO:0000259" key="3">
    <source>
        <dbReference type="PROSITE" id="PS51263"/>
    </source>
</evidence>
<dbReference type="GO" id="GO:0003779">
    <property type="term" value="F:actin binding"/>
    <property type="evidence" value="ECO:0007669"/>
    <property type="project" value="InterPro"/>
</dbReference>
<comment type="similarity">
    <text evidence="1 2">Belongs to the actin-binding proteins ADF family. GMF subfamily.</text>
</comment>
<comment type="subcellular location">
    <subcellularLocation>
        <location evidence="2">Cytoplasm</location>
    </subcellularLocation>
    <subcellularLocation>
        <location evidence="2">Nucleus</location>
    </subcellularLocation>
</comment>
<name>A0A5J5EFZ2_9PEZI</name>
<dbReference type="GO" id="GO:0030479">
    <property type="term" value="C:actin cortical patch"/>
    <property type="evidence" value="ECO:0007669"/>
    <property type="project" value="TreeGrafter"/>
</dbReference>
<dbReference type="SMART" id="SM00102">
    <property type="entry name" value="ADF"/>
    <property type="match status" value="1"/>
</dbReference>
<dbReference type="CDD" id="cd11283">
    <property type="entry name" value="ADF_GMF-beta_like"/>
    <property type="match status" value="1"/>
</dbReference>
<keyword evidence="2" id="KW-0963">Cytoplasm</keyword>
<comment type="caution">
    <text evidence="4">The sequence shown here is derived from an EMBL/GenBank/DDBJ whole genome shotgun (WGS) entry which is preliminary data.</text>
</comment>
<evidence type="ECO:0000313" key="5">
    <source>
        <dbReference type="Proteomes" id="UP000326924"/>
    </source>
</evidence>
<dbReference type="GO" id="GO:0071846">
    <property type="term" value="P:actin filament debranching"/>
    <property type="evidence" value="ECO:0007669"/>
    <property type="project" value="InterPro"/>
</dbReference>
<dbReference type="InterPro" id="IPR002108">
    <property type="entry name" value="ADF-H"/>
</dbReference>
<dbReference type="PROSITE" id="PS51263">
    <property type="entry name" value="ADF_H"/>
    <property type="match status" value="1"/>
</dbReference>